<name>Q7VBK9_PROMA</name>
<evidence type="ECO:0000313" key="12">
    <source>
        <dbReference type="Proteomes" id="UP000001420"/>
    </source>
</evidence>
<dbReference type="InterPro" id="IPR036388">
    <property type="entry name" value="WH-like_DNA-bd_sf"/>
</dbReference>
<dbReference type="PROSITE" id="PS50110">
    <property type="entry name" value="RESPONSE_REGULATORY"/>
    <property type="match status" value="1"/>
</dbReference>
<dbReference type="PANTHER" id="PTHR48111">
    <property type="entry name" value="REGULATOR OF RPOS"/>
    <property type="match status" value="1"/>
</dbReference>
<dbReference type="SMART" id="SM00862">
    <property type="entry name" value="Trans_reg_C"/>
    <property type="match status" value="1"/>
</dbReference>
<evidence type="ECO:0000256" key="8">
    <source>
        <dbReference type="SAM" id="MobiDB-lite"/>
    </source>
</evidence>
<dbReference type="GO" id="GO:0000976">
    <property type="term" value="F:transcription cis-regulatory region binding"/>
    <property type="evidence" value="ECO:0007669"/>
    <property type="project" value="TreeGrafter"/>
</dbReference>
<evidence type="ECO:0000256" key="5">
    <source>
        <dbReference type="ARBA" id="ARBA00023163"/>
    </source>
</evidence>
<dbReference type="InterPro" id="IPR001867">
    <property type="entry name" value="OmpR/PhoB-type_DNA-bd"/>
</dbReference>
<evidence type="ECO:0000256" key="7">
    <source>
        <dbReference type="PROSITE-ProRule" id="PRU01091"/>
    </source>
</evidence>
<accession>Q7VBK9</accession>
<dbReference type="GO" id="GO:0000156">
    <property type="term" value="F:phosphorelay response regulator activity"/>
    <property type="evidence" value="ECO:0007669"/>
    <property type="project" value="TreeGrafter"/>
</dbReference>
<dbReference type="Proteomes" id="UP000001420">
    <property type="component" value="Chromosome"/>
</dbReference>
<dbReference type="Gene3D" id="1.10.10.10">
    <property type="entry name" value="Winged helix-like DNA-binding domain superfamily/Winged helix DNA-binding domain"/>
    <property type="match status" value="1"/>
</dbReference>
<evidence type="ECO:0000259" key="10">
    <source>
        <dbReference type="PROSITE" id="PS51755"/>
    </source>
</evidence>
<keyword evidence="1" id="KW-0597">Phosphoprotein</keyword>
<evidence type="ECO:0000259" key="9">
    <source>
        <dbReference type="PROSITE" id="PS50110"/>
    </source>
</evidence>
<dbReference type="SUPFAM" id="SSF52172">
    <property type="entry name" value="CheY-like"/>
    <property type="match status" value="1"/>
</dbReference>
<dbReference type="PROSITE" id="PS51755">
    <property type="entry name" value="OMPR_PHOB"/>
    <property type="match status" value="1"/>
</dbReference>
<dbReference type="Gene3D" id="3.40.50.2300">
    <property type="match status" value="1"/>
</dbReference>
<protein>
    <submittedName>
        <fullName evidence="11">Two-component response regulator</fullName>
    </submittedName>
</protein>
<dbReference type="SMART" id="SM00448">
    <property type="entry name" value="REC"/>
    <property type="match status" value="1"/>
</dbReference>
<dbReference type="EnsemblBacteria" id="AAQ00128">
    <property type="protein sequence ID" value="AAQ00128"/>
    <property type="gene ID" value="Pro_1083"/>
</dbReference>
<dbReference type="PATRIC" id="fig|167539.5.peg.1133"/>
<keyword evidence="3" id="KW-0805">Transcription regulation</keyword>
<evidence type="ECO:0000256" key="4">
    <source>
        <dbReference type="ARBA" id="ARBA00023125"/>
    </source>
</evidence>
<feature type="DNA-binding region" description="OmpR/PhoB-type" evidence="7">
    <location>
        <begin position="149"/>
        <end position="248"/>
    </location>
</feature>
<keyword evidence="2" id="KW-0902">Two-component regulatory system</keyword>
<dbReference type="InterPro" id="IPR011006">
    <property type="entry name" value="CheY-like_superfamily"/>
</dbReference>
<dbReference type="PANTHER" id="PTHR48111:SF1">
    <property type="entry name" value="TWO-COMPONENT RESPONSE REGULATOR ORR33"/>
    <property type="match status" value="1"/>
</dbReference>
<evidence type="ECO:0000256" key="6">
    <source>
        <dbReference type="PROSITE-ProRule" id="PRU00169"/>
    </source>
</evidence>
<comment type="caution">
    <text evidence="6">Lacks conserved residue(s) required for the propagation of feature annotation.</text>
</comment>
<dbReference type="GO" id="GO:0006355">
    <property type="term" value="P:regulation of DNA-templated transcription"/>
    <property type="evidence" value="ECO:0007669"/>
    <property type="project" value="InterPro"/>
</dbReference>
<dbReference type="eggNOG" id="COG0745">
    <property type="taxonomic scope" value="Bacteria"/>
</dbReference>
<dbReference type="OrthoDB" id="551789at2"/>
<dbReference type="Pfam" id="PF00072">
    <property type="entry name" value="Response_reg"/>
    <property type="match status" value="1"/>
</dbReference>
<evidence type="ECO:0000256" key="2">
    <source>
        <dbReference type="ARBA" id="ARBA00023012"/>
    </source>
</evidence>
<dbReference type="InterPro" id="IPR001789">
    <property type="entry name" value="Sig_transdc_resp-reg_receiver"/>
</dbReference>
<keyword evidence="5" id="KW-0804">Transcription</keyword>
<reference evidence="11 12" key="1">
    <citation type="journal article" date="2003" name="Proc. Natl. Acad. Sci. U.S.A.">
        <title>Genome sequence of the cyanobacterium Prochlorococcus marinus SS120, a nearly minimal oxyphototrophic genome.</title>
        <authorList>
            <person name="Dufresne A."/>
            <person name="Salanoubat M."/>
            <person name="Partensky F."/>
            <person name="Artiguenave F."/>
            <person name="Axmann I.M."/>
            <person name="Barbe V."/>
            <person name="Duprat S."/>
            <person name="Galperin M.Y."/>
            <person name="Koonin E.V."/>
            <person name="Le Gall F."/>
            <person name="Makarova K.S."/>
            <person name="Ostrowski M."/>
            <person name="Oztas S."/>
            <person name="Robert C."/>
            <person name="Rogozin I.B."/>
            <person name="Scanlan D.J."/>
            <person name="Tandeau de Marsac N."/>
            <person name="Weissenbach J."/>
            <person name="Wincker P."/>
            <person name="Wolf Y.I."/>
            <person name="Hess W.R."/>
        </authorList>
    </citation>
    <scope>NUCLEOTIDE SEQUENCE [LARGE SCALE GENOMIC DNA]</scope>
    <source>
        <strain evidence="12">SARG / CCMP1375 / SS120</strain>
    </source>
</reference>
<dbReference type="STRING" id="167539.Pro_1083"/>
<dbReference type="EMBL" id="AE017126">
    <property type="protein sequence ID" value="AAQ00128.1"/>
    <property type="molecule type" value="Genomic_DNA"/>
</dbReference>
<dbReference type="KEGG" id="pma:Pro_1083"/>
<feature type="region of interest" description="Disordered" evidence="8">
    <location>
        <begin position="1"/>
        <end position="33"/>
    </location>
</feature>
<evidence type="ECO:0000313" key="11">
    <source>
        <dbReference type="EMBL" id="AAQ00128.1"/>
    </source>
</evidence>
<organism evidence="11 12">
    <name type="scientific">Prochlorococcus marinus (strain SARG / CCMP1375 / SS120)</name>
    <dbReference type="NCBI Taxonomy" id="167539"/>
    <lineage>
        <taxon>Bacteria</taxon>
        <taxon>Bacillati</taxon>
        <taxon>Cyanobacteriota</taxon>
        <taxon>Cyanophyceae</taxon>
        <taxon>Synechococcales</taxon>
        <taxon>Prochlorococcaceae</taxon>
        <taxon>Prochlorococcus</taxon>
    </lineage>
</organism>
<feature type="domain" description="Response regulatory" evidence="9">
    <location>
        <begin position="32"/>
        <end position="141"/>
    </location>
</feature>
<feature type="domain" description="OmpR/PhoB-type" evidence="10">
    <location>
        <begin position="149"/>
        <end position="248"/>
    </location>
</feature>
<evidence type="ECO:0000256" key="3">
    <source>
        <dbReference type="ARBA" id="ARBA00023015"/>
    </source>
</evidence>
<dbReference type="Pfam" id="PF00486">
    <property type="entry name" value="Trans_reg_C"/>
    <property type="match status" value="1"/>
</dbReference>
<dbReference type="InterPro" id="IPR039420">
    <property type="entry name" value="WalR-like"/>
</dbReference>
<gene>
    <name evidence="11" type="primary">ompR</name>
    <name evidence="11" type="ordered locus">Pro_1083</name>
</gene>
<keyword evidence="12" id="KW-1185">Reference proteome</keyword>
<dbReference type="CDD" id="cd00383">
    <property type="entry name" value="trans_reg_C"/>
    <property type="match status" value="1"/>
</dbReference>
<dbReference type="GO" id="GO:0032993">
    <property type="term" value="C:protein-DNA complex"/>
    <property type="evidence" value="ECO:0007669"/>
    <property type="project" value="TreeGrafter"/>
</dbReference>
<proteinExistence type="predicted"/>
<evidence type="ECO:0000256" key="1">
    <source>
        <dbReference type="ARBA" id="ARBA00022553"/>
    </source>
</evidence>
<dbReference type="HOGENOM" id="CLU_000445_30_4_3"/>
<dbReference type="AlphaFoldDB" id="Q7VBK9"/>
<sequence>MTLTPDLLSDEPSAQPSLGGGSHHPTSQSPSRILVVEPHPTLRTVLVQRLRQDGHLAAAVGSVVEAIDLCRDQAPDLLVSAELLEQSSALNLGQQLGCPVMVLTARSGVETLVGLLDDGADDVLRKPFGLEELAARCRTLLKRGRIGLQERVTVGPLEVHLLLRQVTLREKPVELSPREFALLCALLMPPGMVRSRHELLRMAWPPFSGGPRSVDTQVLTLRRKLEQAGLGDGGGITTVRQQGYRFSLDSLPS</sequence>
<keyword evidence="4 7" id="KW-0238">DNA-binding</keyword>
<dbReference type="GO" id="GO:0005829">
    <property type="term" value="C:cytosol"/>
    <property type="evidence" value="ECO:0007669"/>
    <property type="project" value="TreeGrafter"/>
</dbReference>